<organism evidence="2">
    <name type="scientific">marine metagenome</name>
    <dbReference type="NCBI Taxonomy" id="408172"/>
    <lineage>
        <taxon>unclassified sequences</taxon>
        <taxon>metagenomes</taxon>
        <taxon>ecological metagenomes</taxon>
    </lineage>
</organism>
<gene>
    <name evidence="2" type="ORF">METZ01_LOCUS322589</name>
</gene>
<evidence type="ECO:0000313" key="2">
    <source>
        <dbReference type="EMBL" id="SVC69735.1"/>
    </source>
</evidence>
<feature type="domain" description="Glucosamine/galactosamine-6-phosphate isomerase" evidence="1">
    <location>
        <begin position="33"/>
        <end position="124"/>
    </location>
</feature>
<reference evidence="2" key="1">
    <citation type="submission" date="2018-05" db="EMBL/GenBank/DDBJ databases">
        <authorList>
            <person name="Lanie J.A."/>
            <person name="Ng W.-L."/>
            <person name="Kazmierczak K.M."/>
            <person name="Andrzejewski T.M."/>
            <person name="Davidsen T.M."/>
            <person name="Wayne K.J."/>
            <person name="Tettelin H."/>
            <person name="Glass J.I."/>
            <person name="Rusch D."/>
            <person name="Podicherti R."/>
            <person name="Tsui H.-C.T."/>
            <person name="Winkler M.E."/>
        </authorList>
    </citation>
    <scope>NUCLEOTIDE SEQUENCE</scope>
</reference>
<dbReference type="InterPro" id="IPR006148">
    <property type="entry name" value="Glc/Gal-6P_isomerase"/>
</dbReference>
<dbReference type="SUPFAM" id="SSF100950">
    <property type="entry name" value="NagB/RpiA/CoA transferase-like"/>
    <property type="match status" value="1"/>
</dbReference>
<dbReference type="GO" id="GO:0005975">
    <property type="term" value="P:carbohydrate metabolic process"/>
    <property type="evidence" value="ECO:0007669"/>
    <property type="project" value="InterPro"/>
</dbReference>
<protein>
    <recommendedName>
        <fullName evidence="1">Glucosamine/galactosamine-6-phosphate isomerase domain-containing protein</fullName>
    </recommendedName>
</protein>
<accession>A0A382PAV0</accession>
<proteinExistence type="predicted"/>
<evidence type="ECO:0000259" key="1">
    <source>
        <dbReference type="Pfam" id="PF01182"/>
    </source>
</evidence>
<dbReference type="EMBL" id="UINC01105645">
    <property type="protein sequence ID" value="SVC69735.1"/>
    <property type="molecule type" value="Genomic_DNA"/>
</dbReference>
<dbReference type="InterPro" id="IPR037171">
    <property type="entry name" value="NagB/RpiA_transferase-like"/>
</dbReference>
<dbReference type="Gene3D" id="3.40.50.1360">
    <property type="match status" value="1"/>
</dbReference>
<sequence>MTDIKFLEFPDLEKLSIAAVKHLIVLDNPPNKQTFLLPGGKTPLLFYKHLAKTVDDWTGTTLLLSDERLVSQGNIISNVGMLKKQIMKNINAVKPPRIMEFVNKSGLIEPDQILGSVNDYVKTLFPTTAVF</sequence>
<dbReference type="Pfam" id="PF01182">
    <property type="entry name" value="Glucosamine_iso"/>
    <property type="match status" value="1"/>
</dbReference>
<dbReference type="AlphaFoldDB" id="A0A382PAV0"/>
<name>A0A382PAV0_9ZZZZ</name>